<evidence type="ECO:0000313" key="3">
    <source>
        <dbReference type="Proteomes" id="UP001596013"/>
    </source>
</evidence>
<proteinExistence type="predicted"/>
<name>A0ABW0JNI9_9GAMM</name>
<protein>
    <recommendedName>
        <fullName evidence="4">Peptidase</fullName>
    </recommendedName>
</protein>
<keyword evidence="3" id="KW-1185">Reference proteome</keyword>
<gene>
    <name evidence="2" type="ORF">ACFPME_12110</name>
</gene>
<reference evidence="3" key="1">
    <citation type="journal article" date="2019" name="Int. J. Syst. Evol. Microbiol.">
        <title>The Global Catalogue of Microorganisms (GCM) 10K type strain sequencing project: providing services to taxonomists for standard genome sequencing and annotation.</title>
        <authorList>
            <consortium name="The Broad Institute Genomics Platform"/>
            <consortium name="The Broad Institute Genome Sequencing Center for Infectious Disease"/>
            <person name="Wu L."/>
            <person name="Ma J."/>
        </authorList>
    </citation>
    <scope>NUCLEOTIDE SEQUENCE [LARGE SCALE GENOMIC DNA]</scope>
    <source>
        <strain evidence="3">JCM 17130</strain>
    </source>
</reference>
<dbReference type="EMBL" id="JBHSMK010000008">
    <property type="protein sequence ID" value="MFC5437306.1"/>
    <property type="molecule type" value="Genomic_DNA"/>
</dbReference>
<organism evidence="2 3">
    <name type="scientific">Rhodanobacter umsongensis</name>
    <dbReference type="NCBI Taxonomy" id="633153"/>
    <lineage>
        <taxon>Bacteria</taxon>
        <taxon>Pseudomonadati</taxon>
        <taxon>Pseudomonadota</taxon>
        <taxon>Gammaproteobacteria</taxon>
        <taxon>Lysobacterales</taxon>
        <taxon>Rhodanobacteraceae</taxon>
        <taxon>Rhodanobacter</taxon>
    </lineage>
</organism>
<sequence length="208" mass="22222">MRKLAAAEILVFVATLVATHGSLADEPTNLASVTVNGTWTSTTTSYSFGWYSGGYLNVGAPPPSLGLYPGYISATNYRALNCAKAYATWGPGANSGAKPGFTMYILGNHGWHDVSTGTYYQTAPNNPNPPTPNSIEIGGVTYTSQTMIFLPGAGNGNFGYLIRAIAHEWAHQWGAQDLHDHSWNDAYEAGDRAMNNYMQDKGSKCGGL</sequence>
<feature type="signal peptide" evidence="1">
    <location>
        <begin position="1"/>
        <end position="24"/>
    </location>
</feature>
<feature type="chain" id="PRO_5045063091" description="Peptidase" evidence="1">
    <location>
        <begin position="25"/>
        <end position="208"/>
    </location>
</feature>
<accession>A0ABW0JNI9</accession>
<comment type="caution">
    <text evidence="2">The sequence shown here is derived from an EMBL/GenBank/DDBJ whole genome shotgun (WGS) entry which is preliminary data.</text>
</comment>
<evidence type="ECO:0000256" key="1">
    <source>
        <dbReference type="SAM" id="SignalP"/>
    </source>
</evidence>
<dbReference type="Proteomes" id="UP001596013">
    <property type="component" value="Unassembled WGS sequence"/>
</dbReference>
<dbReference type="RefSeq" id="WP_377305622.1">
    <property type="nucleotide sequence ID" value="NZ_JBHSMK010000008.1"/>
</dbReference>
<keyword evidence="1" id="KW-0732">Signal</keyword>
<evidence type="ECO:0008006" key="4">
    <source>
        <dbReference type="Google" id="ProtNLM"/>
    </source>
</evidence>
<evidence type="ECO:0000313" key="2">
    <source>
        <dbReference type="EMBL" id="MFC5437306.1"/>
    </source>
</evidence>